<name>A0A8D8ZPH8_9HEMI</name>
<sequence length="99" mass="11798">MKILFQFLLSRLINHQIIRTLLTHKTRLSYLIFSIIRFSLHSILTLFSIIQFLLLSHLINHQILTLLTHPIHTSLLHKQRQFLIQLFQLFLLLISNCLS</sequence>
<keyword evidence="1" id="KW-0472">Membrane</keyword>
<protein>
    <recommendedName>
        <fullName evidence="3">Transmembrane protein</fullName>
    </recommendedName>
</protein>
<dbReference type="AlphaFoldDB" id="A0A8D8ZPH8"/>
<proteinExistence type="predicted"/>
<reference evidence="2" key="1">
    <citation type="submission" date="2021-05" db="EMBL/GenBank/DDBJ databases">
        <authorList>
            <person name="Alioto T."/>
            <person name="Alioto T."/>
            <person name="Gomez Garrido J."/>
        </authorList>
    </citation>
    <scope>NUCLEOTIDE SEQUENCE</scope>
</reference>
<evidence type="ECO:0008006" key="3">
    <source>
        <dbReference type="Google" id="ProtNLM"/>
    </source>
</evidence>
<dbReference type="EMBL" id="HBUF01527829">
    <property type="protein sequence ID" value="CAG6750775.1"/>
    <property type="molecule type" value="Transcribed_RNA"/>
</dbReference>
<accession>A0A8D8ZPH8</accession>
<keyword evidence="1" id="KW-1133">Transmembrane helix</keyword>
<evidence type="ECO:0000256" key="1">
    <source>
        <dbReference type="SAM" id="Phobius"/>
    </source>
</evidence>
<evidence type="ECO:0000313" key="2">
    <source>
        <dbReference type="EMBL" id="CAG6750775.1"/>
    </source>
</evidence>
<feature type="transmembrane region" description="Helical" evidence="1">
    <location>
        <begin position="28"/>
        <end position="54"/>
    </location>
</feature>
<organism evidence="2">
    <name type="scientific">Cacopsylla melanoneura</name>
    <dbReference type="NCBI Taxonomy" id="428564"/>
    <lineage>
        <taxon>Eukaryota</taxon>
        <taxon>Metazoa</taxon>
        <taxon>Ecdysozoa</taxon>
        <taxon>Arthropoda</taxon>
        <taxon>Hexapoda</taxon>
        <taxon>Insecta</taxon>
        <taxon>Pterygota</taxon>
        <taxon>Neoptera</taxon>
        <taxon>Paraneoptera</taxon>
        <taxon>Hemiptera</taxon>
        <taxon>Sternorrhyncha</taxon>
        <taxon>Psylloidea</taxon>
        <taxon>Psyllidae</taxon>
        <taxon>Psyllinae</taxon>
        <taxon>Cacopsylla</taxon>
    </lineage>
</organism>
<keyword evidence="1" id="KW-0812">Transmembrane</keyword>